<dbReference type="Pfam" id="PF00505">
    <property type="entry name" value="HMG_box"/>
    <property type="match status" value="1"/>
</dbReference>
<dbReference type="CDD" id="cd00084">
    <property type="entry name" value="HMG-box_SF"/>
    <property type="match status" value="1"/>
</dbReference>
<accession>A0A6C0CUF1</accession>
<proteinExistence type="predicted"/>
<feature type="domain" description="HMG box" evidence="2">
    <location>
        <begin position="68"/>
        <end position="122"/>
    </location>
</feature>
<dbReference type="AlphaFoldDB" id="A0A6C0CUF1"/>
<dbReference type="EMBL" id="MN739488">
    <property type="protein sequence ID" value="QHT07867.1"/>
    <property type="molecule type" value="Genomic_DNA"/>
</dbReference>
<sequence length="122" mass="13777">MASSLTNFNKELSRFALKYKAELLEEVKTVVDSGEDLKTYLENALATVETDLASLDKKAKSKRNVGSAPRPLSAYNKFIKVTLPELKAQNPDMDNKTRMSKASEKWQSLTPKQKESYKTMEV</sequence>
<organism evidence="3">
    <name type="scientific">viral metagenome</name>
    <dbReference type="NCBI Taxonomy" id="1070528"/>
    <lineage>
        <taxon>unclassified sequences</taxon>
        <taxon>metagenomes</taxon>
        <taxon>organismal metagenomes</taxon>
    </lineage>
</organism>
<dbReference type="InterPro" id="IPR009071">
    <property type="entry name" value="HMG_box_dom"/>
</dbReference>
<dbReference type="Gene3D" id="1.10.30.10">
    <property type="entry name" value="High mobility group box domain"/>
    <property type="match status" value="1"/>
</dbReference>
<reference evidence="3" key="1">
    <citation type="journal article" date="2020" name="Nature">
        <title>Giant virus diversity and host interactions through global metagenomics.</title>
        <authorList>
            <person name="Schulz F."/>
            <person name="Roux S."/>
            <person name="Paez-Espino D."/>
            <person name="Jungbluth S."/>
            <person name="Walsh D.A."/>
            <person name="Denef V.J."/>
            <person name="McMahon K.D."/>
            <person name="Konstantinidis K.T."/>
            <person name="Eloe-Fadrosh E.A."/>
            <person name="Kyrpides N.C."/>
            <person name="Woyke T."/>
        </authorList>
    </citation>
    <scope>NUCLEOTIDE SEQUENCE</scope>
    <source>
        <strain evidence="3">GVMAG-M-3300021964-36</strain>
    </source>
</reference>
<feature type="compositionally biased region" description="Basic and acidic residues" evidence="1">
    <location>
        <begin position="112"/>
        <end position="122"/>
    </location>
</feature>
<evidence type="ECO:0000259" key="2">
    <source>
        <dbReference type="PROSITE" id="PS50118"/>
    </source>
</evidence>
<evidence type="ECO:0000256" key="1">
    <source>
        <dbReference type="SAM" id="MobiDB-lite"/>
    </source>
</evidence>
<protein>
    <recommendedName>
        <fullName evidence="2">HMG box domain-containing protein</fullName>
    </recommendedName>
</protein>
<dbReference type="InterPro" id="IPR036910">
    <property type="entry name" value="HMG_box_dom_sf"/>
</dbReference>
<feature type="compositionally biased region" description="Basic and acidic residues" evidence="1">
    <location>
        <begin position="93"/>
        <end position="104"/>
    </location>
</feature>
<evidence type="ECO:0000313" key="3">
    <source>
        <dbReference type="EMBL" id="QHT07867.1"/>
    </source>
</evidence>
<name>A0A6C0CUF1_9ZZZZ</name>
<dbReference type="SUPFAM" id="SSF47095">
    <property type="entry name" value="HMG-box"/>
    <property type="match status" value="1"/>
</dbReference>
<feature type="region of interest" description="Disordered" evidence="1">
    <location>
        <begin position="86"/>
        <end position="122"/>
    </location>
</feature>
<dbReference type="PROSITE" id="PS50118">
    <property type="entry name" value="HMG_BOX_2"/>
    <property type="match status" value="1"/>
</dbReference>